<dbReference type="RefSeq" id="WP_204069699.1">
    <property type="nucleotide sequence ID" value="NZ_BOOJ01000096.1"/>
</dbReference>
<keyword evidence="1" id="KW-0812">Transmembrane</keyword>
<dbReference type="InterPro" id="IPR011717">
    <property type="entry name" value="TPR-4"/>
</dbReference>
<gene>
    <name evidence="2" type="ORF">Psi01_83420</name>
</gene>
<dbReference type="Pfam" id="PF13424">
    <property type="entry name" value="TPR_12"/>
    <property type="match status" value="1"/>
</dbReference>
<protein>
    <recommendedName>
        <fullName evidence="4">TPR repeat</fullName>
    </recommendedName>
</protein>
<dbReference type="SMART" id="SM00671">
    <property type="entry name" value="SEL1"/>
    <property type="match status" value="7"/>
</dbReference>
<dbReference type="InterPro" id="IPR006597">
    <property type="entry name" value="Sel1-like"/>
</dbReference>
<dbReference type="Pfam" id="PF13432">
    <property type="entry name" value="TPR_16"/>
    <property type="match status" value="2"/>
</dbReference>
<evidence type="ECO:0000313" key="3">
    <source>
        <dbReference type="Proteomes" id="UP000619788"/>
    </source>
</evidence>
<name>A0A8J3WR52_9ACTN</name>
<accession>A0A8J3WR52</accession>
<dbReference type="InterPro" id="IPR037919">
    <property type="entry name" value="OGT"/>
</dbReference>
<keyword evidence="3" id="KW-1185">Reference proteome</keyword>
<dbReference type="EMBL" id="BOOJ01000096">
    <property type="protein sequence ID" value="GIH97712.1"/>
    <property type="molecule type" value="Genomic_DNA"/>
</dbReference>
<dbReference type="Proteomes" id="UP000619788">
    <property type="component" value="Unassembled WGS sequence"/>
</dbReference>
<organism evidence="2 3">
    <name type="scientific">Planobispora siamensis</name>
    <dbReference type="NCBI Taxonomy" id="936338"/>
    <lineage>
        <taxon>Bacteria</taxon>
        <taxon>Bacillati</taxon>
        <taxon>Actinomycetota</taxon>
        <taxon>Actinomycetes</taxon>
        <taxon>Streptosporangiales</taxon>
        <taxon>Streptosporangiaceae</taxon>
        <taxon>Planobispora</taxon>
    </lineage>
</organism>
<dbReference type="AlphaFoldDB" id="A0A8J3WR52"/>
<proteinExistence type="predicted"/>
<evidence type="ECO:0000256" key="1">
    <source>
        <dbReference type="SAM" id="Phobius"/>
    </source>
</evidence>
<dbReference type="InterPro" id="IPR011990">
    <property type="entry name" value="TPR-like_helical_dom_sf"/>
</dbReference>
<reference evidence="2 3" key="1">
    <citation type="submission" date="2021-01" db="EMBL/GenBank/DDBJ databases">
        <title>Whole genome shotgun sequence of Planobispora siamensis NBRC 107568.</title>
        <authorList>
            <person name="Komaki H."/>
            <person name="Tamura T."/>
        </authorList>
    </citation>
    <scope>NUCLEOTIDE SEQUENCE [LARGE SCALE GENOMIC DNA]</scope>
    <source>
        <strain evidence="2 3">NBRC 107568</strain>
    </source>
</reference>
<dbReference type="SMART" id="SM00028">
    <property type="entry name" value="TPR"/>
    <property type="match status" value="6"/>
</dbReference>
<dbReference type="PANTHER" id="PTHR44366">
    <property type="entry name" value="UDP-N-ACETYLGLUCOSAMINE--PEPTIDE N-ACETYLGLUCOSAMINYLTRANSFERASE 110 KDA SUBUNIT"/>
    <property type="match status" value="1"/>
</dbReference>
<evidence type="ECO:0000313" key="2">
    <source>
        <dbReference type="EMBL" id="GIH97712.1"/>
    </source>
</evidence>
<keyword evidence="1" id="KW-0472">Membrane</keyword>
<dbReference type="Pfam" id="PF08238">
    <property type="entry name" value="Sel1"/>
    <property type="match status" value="1"/>
</dbReference>
<dbReference type="GO" id="GO:0042802">
    <property type="term" value="F:identical protein binding"/>
    <property type="evidence" value="ECO:0007669"/>
    <property type="project" value="InterPro"/>
</dbReference>
<comment type="caution">
    <text evidence="2">The sequence shown here is derived from an EMBL/GenBank/DDBJ whole genome shotgun (WGS) entry which is preliminary data.</text>
</comment>
<dbReference type="SUPFAM" id="SSF81901">
    <property type="entry name" value="HCP-like"/>
    <property type="match status" value="2"/>
</dbReference>
<feature type="transmembrane region" description="Helical" evidence="1">
    <location>
        <begin position="12"/>
        <end position="29"/>
    </location>
</feature>
<dbReference type="GO" id="GO:0006493">
    <property type="term" value="P:protein O-linked glycosylation"/>
    <property type="evidence" value="ECO:0007669"/>
    <property type="project" value="InterPro"/>
</dbReference>
<dbReference type="GO" id="GO:0097363">
    <property type="term" value="F:protein O-acetylglucosaminyltransferase activity"/>
    <property type="evidence" value="ECO:0007669"/>
    <property type="project" value="TreeGrafter"/>
</dbReference>
<keyword evidence="1" id="KW-1133">Transmembrane helix</keyword>
<dbReference type="InterPro" id="IPR019734">
    <property type="entry name" value="TPR_rpt"/>
</dbReference>
<evidence type="ECO:0008006" key="4">
    <source>
        <dbReference type="Google" id="ProtNLM"/>
    </source>
</evidence>
<dbReference type="PANTHER" id="PTHR44366:SF1">
    <property type="entry name" value="UDP-N-ACETYLGLUCOSAMINE--PEPTIDE N-ACETYLGLUCOSAMINYLTRANSFERASE 110 KDA SUBUNIT"/>
    <property type="match status" value="1"/>
</dbReference>
<dbReference type="Gene3D" id="1.25.40.10">
    <property type="entry name" value="Tetratricopeptide repeat domain"/>
    <property type="match status" value="1"/>
</dbReference>
<dbReference type="Pfam" id="PF07721">
    <property type="entry name" value="TPR_4"/>
    <property type="match status" value="1"/>
</dbReference>
<sequence length="773" mass="85053">MQASTRIRIGGYGAAGLLVATAVFSNQVLDEGTFSWGWLIAALAVAAATEAWNRWHAQPAPAGQLRLTDATGRPPRLDEIDPYQLGVHRSRFADADTPPPHIPRACDAALAAALTRLDEPGTPRLIVIEGERLAGTSHTLAHALRSHLPTWRLAAFVDDPTVRLSDLISQALGWAEPEAGVVLWLDAIDTDRLGELTAPLLQSLTQARLAAVPKHLLLAITVHQQITGLDGEEPLRLAGHVRELLRERALHLVLGTLTADERTQLSSEPAYHRLGPLLDDAARELLMGRLMVALDQLRHALTLGTSEQAADRIALLRAATDWQRAQVPARLTKKALQRLWKAYRRQIANLPKRTRLPADAFTRALAWASVPATATRPQLIAFGSFYEPHPLLAVVAEEPELAGWPISPALWDYAEAHLQAGQRYTLAATAIDRGDLPAADRLLRSMPSSMVSAQTASTLARRLHTNGFPSAARHWYLHTIESSHADQAPHAMVNLGNLERDQGNIDQARTWYTRTIASGHTDQAPPAMIGLGVVEEEQSNIDQAHTWYTRAVASGHPDEAPHAMVNLGNLERKQDNIDQAHTWYTQAVASGHPDEAPHAMVNLGVVEHEQGNIDQARTCYTRAIESGHADQAPMAMVNLGLLEHQQGNIDQARTWYTRTIASGHADQAPKAMAGLGLLEEEQGNIDQARTWYTRTIASGHTEWAPKAMVNLGLLEQQQGRLEQACSWYTRAINSGHPDVAPEAQHRLKALQHWQAQQRRAIWEARYARRPLDD</sequence>